<accession>A0ABP9QP47</accession>
<dbReference type="RefSeq" id="WP_345532774.1">
    <property type="nucleotide sequence ID" value="NZ_BAABLD010000008.1"/>
</dbReference>
<comment type="caution">
    <text evidence="3">The sequence shown here is derived from an EMBL/GenBank/DDBJ whole genome shotgun (WGS) entry which is preliminary data.</text>
</comment>
<keyword evidence="2" id="KW-0732">Signal</keyword>
<sequence>MQRLIWTGCALLGAFWTLLAVVAHALTDWALQAVATGSPGNLATQAAESPITQWLTPWLGAEAVTYLQNSMLTLAGWLHTGLPAMGALDAWITPLIWIVWGIGTVLLVLGALLLCWAFKHTPEIGQLRRRQLA</sequence>
<feature type="signal peptide" evidence="2">
    <location>
        <begin position="1"/>
        <end position="25"/>
    </location>
</feature>
<feature type="chain" id="PRO_5046498768" evidence="2">
    <location>
        <begin position="26"/>
        <end position="133"/>
    </location>
</feature>
<gene>
    <name evidence="3" type="ORF">GCM10025770_19840</name>
</gene>
<evidence type="ECO:0000256" key="1">
    <source>
        <dbReference type="SAM" id="Phobius"/>
    </source>
</evidence>
<proteinExistence type="predicted"/>
<keyword evidence="4" id="KW-1185">Reference proteome</keyword>
<dbReference type="Proteomes" id="UP001500547">
    <property type="component" value="Unassembled WGS sequence"/>
</dbReference>
<evidence type="ECO:0000313" key="3">
    <source>
        <dbReference type="EMBL" id="GAA5165007.1"/>
    </source>
</evidence>
<evidence type="ECO:0000313" key="4">
    <source>
        <dbReference type="Proteomes" id="UP001500547"/>
    </source>
</evidence>
<organism evidence="3 4">
    <name type="scientific">Viridibacterium curvum</name>
    <dbReference type="NCBI Taxonomy" id="1101404"/>
    <lineage>
        <taxon>Bacteria</taxon>
        <taxon>Pseudomonadati</taxon>
        <taxon>Pseudomonadota</taxon>
        <taxon>Betaproteobacteria</taxon>
        <taxon>Rhodocyclales</taxon>
        <taxon>Rhodocyclaceae</taxon>
        <taxon>Viridibacterium</taxon>
    </lineage>
</organism>
<feature type="transmembrane region" description="Helical" evidence="1">
    <location>
        <begin position="95"/>
        <end position="118"/>
    </location>
</feature>
<keyword evidence="1" id="KW-0812">Transmembrane</keyword>
<dbReference type="EMBL" id="BAABLD010000008">
    <property type="protein sequence ID" value="GAA5165007.1"/>
    <property type="molecule type" value="Genomic_DNA"/>
</dbReference>
<protein>
    <submittedName>
        <fullName evidence="3">Uncharacterized protein</fullName>
    </submittedName>
</protein>
<evidence type="ECO:0000256" key="2">
    <source>
        <dbReference type="SAM" id="SignalP"/>
    </source>
</evidence>
<keyword evidence="1" id="KW-1133">Transmembrane helix</keyword>
<name>A0ABP9QP47_9RHOO</name>
<reference evidence="4" key="1">
    <citation type="journal article" date="2019" name="Int. J. Syst. Evol. Microbiol.">
        <title>The Global Catalogue of Microorganisms (GCM) 10K type strain sequencing project: providing services to taxonomists for standard genome sequencing and annotation.</title>
        <authorList>
            <consortium name="The Broad Institute Genomics Platform"/>
            <consortium name="The Broad Institute Genome Sequencing Center for Infectious Disease"/>
            <person name="Wu L."/>
            <person name="Ma J."/>
        </authorList>
    </citation>
    <scope>NUCLEOTIDE SEQUENCE [LARGE SCALE GENOMIC DNA]</scope>
    <source>
        <strain evidence="4">JCM 18715</strain>
    </source>
</reference>
<keyword evidence="1" id="KW-0472">Membrane</keyword>